<dbReference type="Gene3D" id="3.30.70.270">
    <property type="match status" value="1"/>
</dbReference>
<dbReference type="PANTHER" id="PTHR44757">
    <property type="entry name" value="DIGUANYLATE CYCLASE DGCP"/>
    <property type="match status" value="1"/>
</dbReference>
<dbReference type="Gene3D" id="3.20.20.450">
    <property type="entry name" value="EAL domain"/>
    <property type="match status" value="1"/>
</dbReference>
<evidence type="ECO:0000313" key="5">
    <source>
        <dbReference type="Proteomes" id="UP001163687"/>
    </source>
</evidence>
<dbReference type="SMART" id="SM00267">
    <property type="entry name" value="GGDEF"/>
    <property type="match status" value="1"/>
</dbReference>
<dbReference type="SUPFAM" id="SSF141868">
    <property type="entry name" value="EAL domain-like"/>
    <property type="match status" value="1"/>
</dbReference>
<feature type="domain" description="GGDEF" evidence="3">
    <location>
        <begin position="35"/>
        <end position="168"/>
    </location>
</feature>
<accession>A0AA35CN28</accession>
<dbReference type="AlphaFoldDB" id="A0AA35CN28"/>
<sequence length="290" mass="31990">MLYLADHDLVTRVLNHRRFEDELARQLAETQRYGTRGAVLFIDADGFKEVNDRWGHRVGDAVLADLARVLEGVIATRATVGRLGGDEFGAILPNKGPEEAQGTAESVVAAVRTHEFPGPSEPVRITVSVGVAFFPDDGTTTDEILVRADEAMYDAKASGGDGWHRHEGEDRRSVPGKASRSWEDTIQQALAADRLLLFCQPIVELVTGRVAMYELLVRVQIEEDEVLPPAAFLEAAERTGAIHRIDRWVLRQAIHLLASQQRAGRQVRLAVNVSGRAFEDRGLLRSSHTS</sequence>
<dbReference type="InterPro" id="IPR029787">
    <property type="entry name" value="Nucleotide_cyclase"/>
</dbReference>
<evidence type="ECO:0008006" key="6">
    <source>
        <dbReference type="Google" id="ProtNLM"/>
    </source>
</evidence>
<dbReference type="InterPro" id="IPR000160">
    <property type="entry name" value="GGDEF_dom"/>
</dbReference>
<dbReference type="Pfam" id="PF00990">
    <property type="entry name" value="GGDEF"/>
    <property type="match status" value="1"/>
</dbReference>
<dbReference type="PANTHER" id="PTHR44757:SF2">
    <property type="entry name" value="BIOFILM ARCHITECTURE MAINTENANCE PROTEIN MBAA"/>
    <property type="match status" value="1"/>
</dbReference>
<dbReference type="PROSITE" id="PS50883">
    <property type="entry name" value="EAL"/>
    <property type="match status" value="1"/>
</dbReference>
<dbReference type="InterPro" id="IPR035919">
    <property type="entry name" value="EAL_sf"/>
</dbReference>
<dbReference type="SMART" id="SM00052">
    <property type="entry name" value="EAL"/>
    <property type="match status" value="1"/>
</dbReference>
<dbReference type="Pfam" id="PF00563">
    <property type="entry name" value="EAL"/>
    <property type="match status" value="1"/>
</dbReference>
<feature type="compositionally biased region" description="Basic and acidic residues" evidence="1">
    <location>
        <begin position="162"/>
        <end position="173"/>
    </location>
</feature>
<dbReference type="Proteomes" id="UP001163687">
    <property type="component" value="Chromosome"/>
</dbReference>
<dbReference type="FunFam" id="3.30.70.270:FF:000001">
    <property type="entry name" value="Diguanylate cyclase domain protein"/>
    <property type="match status" value="1"/>
</dbReference>
<dbReference type="InterPro" id="IPR043128">
    <property type="entry name" value="Rev_trsase/Diguanyl_cyclase"/>
</dbReference>
<feature type="domain" description="EAL" evidence="2">
    <location>
        <begin position="179"/>
        <end position="290"/>
    </location>
</feature>
<gene>
    <name evidence="4" type="ORF">caldi_14150</name>
</gene>
<dbReference type="CDD" id="cd01949">
    <property type="entry name" value="GGDEF"/>
    <property type="match status" value="1"/>
</dbReference>
<name>A0AA35CN28_9FIRM</name>
<evidence type="ECO:0000259" key="3">
    <source>
        <dbReference type="PROSITE" id="PS50887"/>
    </source>
</evidence>
<dbReference type="CDD" id="cd01948">
    <property type="entry name" value="EAL"/>
    <property type="match status" value="1"/>
</dbReference>
<protein>
    <recommendedName>
        <fullName evidence="6">Diguanylate cyclase (GGDEF) domain-containing protein</fullName>
    </recommendedName>
</protein>
<evidence type="ECO:0000259" key="2">
    <source>
        <dbReference type="PROSITE" id="PS50883"/>
    </source>
</evidence>
<reference evidence="4" key="1">
    <citation type="submission" date="2022-03" db="EMBL/GenBank/DDBJ databases">
        <title>Complete genome sequence of Caldinitratiruptor microaerophilus.</title>
        <authorList>
            <person name="Mukaiyama R."/>
            <person name="Nishiyama T."/>
            <person name="Ueda K."/>
        </authorList>
    </citation>
    <scope>NUCLEOTIDE SEQUENCE</scope>
    <source>
        <strain evidence="4">JCM 16183</strain>
    </source>
</reference>
<feature type="region of interest" description="Disordered" evidence="1">
    <location>
        <begin position="158"/>
        <end position="180"/>
    </location>
</feature>
<keyword evidence="5" id="KW-1185">Reference proteome</keyword>
<dbReference type="SUPFAM" id="SSF55073">
    <property type="entry name" value="Nucleotide cyclase"/>
    <property type="match status" value="1"/>
</dbReference>
<dbReference type="PROSITE" id="PS50887">
    <property type="entry name" value="GGDEF"/>
    <property type="match status" value="1"/>
</dbReference>
<dbReference type="EMBL" id="AP025628">
    <property type="protein sequence ID" value="BDG60325.1"/>
    <property type="molecule type" value="Genomic_DNA"/>
</dbReference>
<proteinExistence type="predicted"/>
<evidence type="ECO:0000256" key="1">
    <source>
        <dbReference type="SAM" id="MobiDB-lite"/>
    </source>
</evidence>
<organism evidence="4 5">
    <name type="scientific">Caldinitratiruptor microaerophilus</name>
    <dbReference type="NCBI Taxonomy" id="671077"/>
    <lineage>
        <taxon>Bacteria</taxon>
        <taxon>Bacillati</taxon>
        <taxon>Bacillota</taxon>
        <taxon>Clostridia</taxon>
        <taxon>Eubacteriales</taxon>
        <taxon>Symbiobacteriaceae</taxon>
        <taxon>Caldinitratiruptor</taxon>
    </lineage>
</organism>
<dbReference type="InterPro" id="IPR052155">
    <property type="entry name" value="Biofilm_reg_signaling"/>
</dbReference>
<dbReference type="NCBIfam" id="TIGR00254">
    <property type="entry name" value="GGDEF"/>
    <property type="match status" value="1"/>
</dbReference>
<dbReference type="InterPro" id="IPR001633">
    <property type="entry name" value="EAL_dom"/>
</dbReference>
<dbReference type="KEGG" id="cmic:caldi_14150"/>
<evidence type="ECO:0000313" key="4">
    <source>
        <dbReference type="EMBL" id="BDG60325.1"/>
    </source>
</evidence>